<evidence type="ECO:0000313" key="1">
    <source>
        <dbReference type="EMBL" id="RSM75537.1"/>
    </source>
</evidence>
<dbReference type="SUPFAM" id="SSF89095">
    <property type="entry name" value="GatB/YqeY motif"/>
    <property type="match status" value="1"/>
</dbReference>
<dbReference type="RefSeq" id="WP_033391311.1">
    <property type="nucleotide sequence ID" value="NZ_QHKI01000047.1"/>
</dbReference>
<dbReference type="AlphaFoldDB" id="A0A428YY45"/>
<accession>A0A428YY45</accession>
<dbReference type="InterPro" id="IPR042184">
    <property type="entry name" value="YqeY/Aim41_N"/>
</dbReference>
<dbReference type="OrthoDB" id="5244551at2"/>
<dbReference type="GO" id="GO:0016884">
    <property type="term" value="F:carbon-nitrogen ligase activity, with glutamine as amido-N-donor"/>
    <property type="evidence" value="ECO:0007669"/>
    <property type="project" value="InterPro"/>
</dbReference>
<dbReference type="Gene3D" id="1.10.10.410">
    <property type="match status" value="1"/>
</dbReference>
<dbReference type="InterPro" id="IPR019004">
    <property type="entry name" value="YqeY/Aim41"/>
</dbReference>
<sequence>MAELKDKLKSDLVVALKAKDTARLGTLRMVLAAVSTEEVSGKEARELTDEEVQRVLTREAKKRKEAAEAFESAGRADQAAAERAEADVIAEYLPAQLSDDELADLVGQAVAEVAEQTGGAPTQKQMGQVMKAANAKVAGRAEGGRVAAAVKARLSQ</sequence>
<dbReference type="Proteomes" id="UP000287547">
    <property type="component" value="Unassembled WGS sequence"/>
</dbReference>
<gene>
    <name evidence="1" type="ORF">DMH04_38070</name>
</gene>
<proteinExistence type="predicted"/>
<protein>
    <submittedName>
        <fullName evidence="1">GatB/YqeY domain-containing protein</fullName>
    </submittedName>
</protein>
<name>A0A428YY45_KIBAR</name>
<dbReference type="Gene3D" id="1.10.1510.10">
    <property type="entry name" value="Uncharacterised protein YqeY/AIM41 PF09424, N-terminal domain"/>
    <property type="match status" value="1"/>
</dbReference>
<dbReference type="Pfam" id="PF09424">
    <property type="entry name" value="YqeY"/>
    <property type="match status" value="1"/>
</dbReference>
<organism evidence="1 2">
    <name type="scientific">Kibdelosporangium aridum</name>
    <dbReference type="NCBI Taxonomy" id="2030"/>
    <lineage>
        <taxon>Bacteria</taxon>
        <taxon>Bacillati</taxon>
        <taxon>Actinomycetota</taxon>
        <taxon>Actinomycetes</taxon>
        <taxon>Pseudonocardiales</taxon>
        <taxon>Pseudonocardiaceae</taxon>
        <taxon>Kibdelosporangium</taxon>
    </lineage>
</organism>
<evidence type="ECO:0000313" key="2">
    <source>
        <dbReference type="Proteomes" id="UP000287547"/>
    </source>
</evidence>
<dbReference type="InterPro" id="IPR003789">
    <property type="entry name" value="Asn/Gln_tRNA_amidoTrase-B-like"/>
</dbReference>
<comment type="caution">
    <text evidence="1">The sequence shown here is derived from an EMBL/GenBank/DDBJ whole genome shotgun (WGS) entry which is preliminary data.</text>
</comment>
<dbReference type="InterPro" id="IPR023168">
    <property type="entry name" value="GatB_Yqey_C_2"/>
</dbReference>
<dbReference type="EMBL" id="QHKI01000047">
    <property type="protein sequence ID" value="RSM75537.1"/>
    <property type="molecule type" value="Genomic_DNA"/>
</dbReference>
<dbReference type="PANTHER" id="PTHR28055">
    <property type="entry name" value="ALTERED INHERITANCE OF MITOCHONDRIA PROTEIN 41, MITOCHONDRIAL"/>
    <property type="match status" value="1"/>
</dbReference>
<dbReference type="PANTHER" id="PTHR28055:SF1">
    <property type="entry name" value="ALTERED INHERITANCE OF MITOCHONDRIA PROTEIN 41, MITOCHONDRIAL"/>
    <property type="match status" value="1"/>
</dbReference>
<reference evidence="1 2" key="1">
    <citation type="submission" date="2018-05" db="EMBL/GenBank/DDBJ databases">
        <title>Evolution of GPA BGCs.</title>
        <authorList>
            <person name="Waglechner N."/>
            <person name="Wright G.D."/>
        </authorList>
    </citation>
    <scope>NUCLEOTIDE SEQUENCE [LARGE SCALE GENOMIC DNA]</scope>
    <source>
        <strain evidence="1 2">A82846</strain>
    </source>
</reference>